<proteinExistence type="inferred from homology"/>
<keyword evidence="2 5" id="KW-0813">Transport</keyword>
<evidence type="ECO:0000256" key="3">
    <source>
        <dbReference type="ARBA" id="ARBA00022490"/>
    </source>
</evidence>
<dbReference type="InterPro" id="IPR028565">
    <property type="entry name" value="MHD"/>
</dbReference>
<keyword evidence="3 5" id="KW-0963">Cytoplasm</keyword>
<dbReference type="CDD" id="cd14830">
    <property type="entry name" value="Delta_COP_N"/>
    <property type="match status" value="1"/>
</dbReference>
<evidence type="ECO:0000256" key="4">
    <source>
        <dbReference type="ARBA" id="ARBA00022927"/>
    </source>
</evidence>
<name>A0ABQ7J9M0_9APIC</name>
<dbReference type="CDD" id="cd09254">
    <property type="entry name" value="AP_delta-COPI_MHD"/>
    <property type="match status" value="1"/>
</dbReference>
<comment type="function">
    <text evidence="5">The coatomer is a cytosolic protein complex that binds to dilysine motifs and reversibly associates with Golgi non-clathrin-coated vesicles, which further mediate biosynthetic protein transport from the ER, via the Golgi up to the trans Golgi network. Coatomer complex is required for budding from Golgi membranes, and is essential for the retrograde Golgi-to-ER transport of dilysine-tagged proteins.</text>
</comment>
<feature type="region of interest" description="Disordered" evidence="7">
    <location>
        <begin position="151"/>
        <end position="177"/>
    </location>
</feature>
<feature type="compositionally biased region" description="Basic and acidic residues" evidence="7">
    <location>
        <begin position="151"/>
        <end position="163"/>
    </location>
</feature>
<dbReference type="PANTHER" id="PTHR10121">
    <property type="entry name" value="COATOMER SUBUNIT DELTA"/>
    <property type="match status" value="1"/>
</dbReference>
<evidence type="ECO:0000256" key="1">
    <source>
        <dbReference type="ARBA" id="ARBA00010516"/>
    </source>
</evidence>
<sequence>MSPTATLLARQFVEITRLRVQGLLSAFLKLIENRSSDHTYIETENVRYVYQHIESVLILLITNKQSNILEDLETTRLLSQVAQDVCQETLSDEVILKNSFDLVFAFDEVISFGYRESVTLSQIQSYTIMESHDEKLHSLIRQSKEKEEKERRDVFAKKFESERNRRRKGSGPFHDDPFHVTDDYAQPLVSEQRLEWSLMYENWLKDNFDKPSSASSNAFPASGMRLTTMKGVPTPLSSLSKETAVSKNLPVTVVEESEKSEIREPLTLSLQEKIVGQLQLEGGLESISMEGCLHLVIHDAQTADLASFLINERDSRFKFMVHPSLDKTKYAQNILELKNPNQPFQKNNPSALLKWRLLKSSEELLPLSISCWPSANDEGTSVSIELELAHHDYPLEDIHIQIMCPVGSDLQISTVSMGYTEEDDVTLHWKIPRMDATTTSGVLEFFVKIDSSSLFPLTLEAFSDSPLCNLEVLRCSHMKTKENIDMKLKKHTTFSFAVGS</sequence>
<comment type="caution">
    <text evidence="9">The sequence shown here is derived from an EMBL/GenBank/DDBJ whole genome shotgun (WGS) entry which is preliminary data.</text>
</comment>
<evidence type="ECO:0000256" key="2">
    <source>
        <dbReference type="ARBA" id="ARBA00022448"/>
    </source>
</evidence>
<keyword evidence="5" id="KW-0333">Golgi apparatus</keyword>
<evidence type="ECO:0000256" key="5">
    <source>
        <dbReference type="RuleBase" id="RU364018"/>
    </source>
</evidence>
<reference evidence="9 10" key="1">
    <citation type="journal article" date="2020" name="bioRxiv">
        <title>Metabolic contributions of an alphaproteobacterial endosymbiont in the apicomplexan Cardiosporidium cionae.</title>
        <authorList>
            <person name="Hunter E.S."/>
            <person name="Paight C.J."/>
            <person name="Lane C.E."/>
        </authorList>
    </citation>
    <scope>NUCLEOTIDE SEQUENCE [LARGE SCALE GENOMIC DNA]</scope>
    <source>
        <strain evidence="9">ESH_2018</strain>
    </source>
</reference>
<comment type="subunit">
    <text evidence="5">Oligomeric complex that consists of at least the alpha, beta, beta', gamma, delta, epsilon and zeta subunits.</text>
</comment>
<accession>A0ABQ7J9M0</accession>
<dbReference type="PANTHER" id="PTHR10121:SF0">
    <property type="entry name" value="COATOMER SUBUNIT DELTA"/>
    <property type="match status" value="1"/>
</dbReference>
<evidence type="ECO:0000313" key="9">
    <source>
        <dbReference type="EMBL" id="KAF8820689.1"/>
    </source>
</evidence>
<dbReference type="Proteomes" id="UP000823046">
    <property type="component" value="Unassembled WGS sequence"/>
</dbReference>
<keyword evidence="10" id="KW-1185">Reference proteome</keyword>
<keyword evidence="5" id="KW-0472">Membrane</keyword>
<evidence type="ECO:0000256" key="6">
    <source>
        <dbReference type="RuleBase" id="RU366052"/>
    </source>
</evidence>
<gene>
    <name evidence="9" type="ORF">IE077_002919</name>
</gene>
<dbReference type="EMBL" id="JADAQX010000325">
    <property type="protein sequence ID" value="KAF8820689.1"/>
    <property type="molecule type" value="Genomic_DNA"/>
</dbReference>
<comment type="subcellular location">
    <subcellularLocation>
        <location evidence="5 6">Cytoplasm</location>
    </subcellularLocation>
    <subcellularLocation>
        <location evidence="5 6">Cytoplasmic vesicle</location>
        <location evidence="5 6">COPI-coated vesicle membrane</location>
        <topology evidence="5 6">Peripheral membrane protein</topology>
        <orientation evidence="5 6">Cytoplasmic side</orientation>
    </subcellularLocation>
    <subcellularLocation>
        <location evidence="5 6">Golgi apparatus membrane</location>
        <topology evidence="5 6">Peripheral membrane protein</topology>
        <orientation evidence="5 6">Cytoplasmic side</orientation>
    </subcellularLocation>
</comment>
<evidence type="ECO:0000313" key="10">
    <source>
        <dbReference type="Proteomes" id="UP000823046"/>
    </source>
</evidence>
<dbReference type="Pfam" id="PF00928">
    <property type="entry name" value="Adap_comp_sub"/>
    <property type="match status" value="1"/>
</dbReference>
<dbReference type="Gene3D" id="3.30.450.60">
    <property type="match status" value="1"/>
</dbReference>
<keyword evidence="5" id="KW-0968">Cytoplasmic vesicle</keyword>
<dbReference type="InterPro" id="IPR027059">
    <property type="entry name" value="Coatomer_dsu"/>
</dbReference>
<evidence type="ECO:0000256" key="7">
    <source>
        <dbReference type="SAM" id="MobiDB-lite"/>
    </source>
</evidence>
<dbReference type="InterPro" id="IPR011012">
    <property type="entry name" value="Longin-like_dom_sf"/>
</dbReference>
<keyword evidence="5" id="KW-0931">ER-Golgi transport</keyword>
<dbReference type="SUPFAM" id="SSF64356">
    <property type="entry name" value="SNARE-like"/>
    <property type="match status" value="1"/>
</dbReference>
<dbReference type="PROSITE" id="PS51072">
    <property type="entry name" value="MHD"/>
    <property type="match status" value="1"/>
</dbReference>
<comment type="similarity">
    <text evidence="1 5">Belongs to the adaptor complexes medium subunit family. Delta-COP subfamily.</text>
</comment>
<evidence type="ECO:0000259" key="8">
    <source>
        <dbReference type="PROSITE" id="PS51072"/>
    </source>
</evidence>
<keyword evidence="4 5" id="KW-0653">Protein transport</keyword>
<feature type="domain" description="MHD" evidence="8">
    <location>
        <begin position="263"/>
        <end position="500"/>
    </location>
</feature>
<organism evidence="9 10">
    <name type="scientific">Cardiosporidium cionae</name>
    <dbReference type="NCBI Taxonomy" id="476202"/>
    <lineage>
        <taxon>Eukaryota</taxon>
        <taxon>Sar</taxon>
        <taxon>Alveolata</taxon>
        <taxon>Apicomplexa</taxon>
        <taxon>Aconoidasida</taxon>
        <taxon>Nephromycida</taxon>
        <taxon>Cardiosporidium</taxon>
    </lineage>
</organism>
<protein>
    <recommendedName>
        <fullName evidence="5">Coatomer subunit delta</fullName>
    </recommendedName>
</protein>